<dbReference type="AlphaFoldDB" id="A0AAN9YWI1"/>
<feature type="transmembrane region" description="Helical" evidence="8">
    <location>
        <begin position="350"/>
        <end position="377"/>
    </location>
</feature>
<dbReference type="Proteomes" id="UP001378592">
    <property type="component" value="Unassembled WGS sequence"/>
</dbReference>
<keyword evidence="10" id="KW-1185">Reference proteome</keyword>
<evidence type="ECO:0000256" key="4">
    <source>
        <dbReference type="ARBA" id="ARBA00022989"/>
    </source>
</evidence>
<evidence type="ECO:0000256" key="8">
    <source>
        <dbReference type="SAM" id="Phobius"/>
    </source>
</evidence>
<dbReference type="InterPro" id="IPR052192">
    <property type="entry name" value="Insect_Ionotropic_Sensory_Rcpt"/>
</dbReference>
<dbReference type="EMBL" id="JAZDUA010000720">
    <property type="protein sequence ID" value="KAK7789683.1"/>
    <property type="molecule type" value="Genomic_DNA"/>
</dbReference>
<keyword evidence="5 8" id="KW-0472">Membrane</keyword>
<comment type="subcellular location">
    <subcellularLocation>
        <location evidence="1">Cell membrane</location>
        <topology evidence="1">Multi-pass membrane protein</topology>
    </subcellularLocation>
</comment>
<proteinExistence type="predicted"/>
<evidence type="ECO:0000256" key="2">
    <source>
        <dbReference type="ARBA" id="ARBA00022475"/>
    </source>
</evidence>
<dbReference type="PANTHER" id="PTHR42643">
    <property type="entry name" value="IONOTROPIC RECEPTOR 20A-RELATED"/>
    <property type="match status" value="1"/>
</dbReference>
<evidence type="ECO:0000256" key="6">
    <source>
        <dbReference type="ARBA" id="ARBA00023170"/>
    </source>
</evidence>
<keyword evidence="4 8" id="KW-1133">Transmembrane helix</keyword>
<feature type="transmembrane region" description="Helical" evidence="8">
    <location>
        <begin position="282"/>
        <end position="300"/>
    </location>
</feature>
<feature type="transmembrane region" description="Helical" evidence="8">
    <location>
        <begin position="545"/>
        <end position="567"/>
    </location>
</feature>
<accession>A0AAN9YWI1</accession>
<reference evidence="9 10" key="1">
    <citation type="submission" date="2024-03" db="EMBL/GenBank/DDBJ databases">
        <title>The genome assembly and annotation of the cricket Gryllus longicercus Weissman &amp; Gray.</title>
        <authorList>
            <person name="Szrajer S."/>
            <person name="Gray D."/>
            <person name="Ylla G."/>
        </authorList>
    </citation>
    <scope>NUCLEOTIDE SEQUENCE [LARGE SCALE GENOMIC DNA]</scope>
    <source>
        <strain evidence="9">DAG 2021-001</strain>
        <tissue evidence="9">Whole body minus gut</tissue>
    </source>
</reference>
<evidence type="ECO:0000313" key="10">
    <source>
        <dbReference type="Proteomes" id="UP001378592"/>
    </source>
</evidence>
<sequence length="573" mass="65087">MKLRIREIFLHNFYLDLNVTLPLLTKSFHSIAKASITFFDLISFSASDVSQIHIVAIRDCCDIDNLQHILELLPGHPIIIGLIYPQAQNSLCSKFYSTDTDQNVFAQVNNFGHVIRPCSTNVTNVWKEIKIERKIHVLGSQSIMFNDSSDVSKIEALMVQKKTSTEVFSHATAVTPITFFWTKKDMTNIFDGRSYLISDTFQKYMGNAFPNLVANKQANLKTIIDMVANGSADFSFDEFYLTEGRHKIVDFVTPILQAPLCIATRKAPNIPFGLVLLRPFNLLIWGGIVGSLLIAAFVWLCLCHYSSDDRLITVQLNGRKWHLIGRSLFDIYALALCGKRSCRARTAAQYALVAAILLFMLVLCNAYTGVLLGFLAAAQRYPDPETLIEAERILRRIYLYGDFRVLSDSNSEILRKIGTKLHMETHFEWNTRLLRQTTQRDEGFLMQHLVYRMISRYTKQTIDGKQVLQEVSECVFTPGYCGFIVRKKLPLFEVLNLYVLHVSQAGLYDHWVVAQRHRMTAHGLLLPEGESREPQPLGMAQLEGLFMLLALSLGAAATAFVAELLSVRCRRRR</sequence>
<comment type="caution">
    <text evidence="9">The sequence shown here is derived from an EMBL/GenBank/DDBJ whole genome shotgun (WGS) entry which is preliminary data.</text>
</comment>
<name>A0AAN9YWI1_9ORTH</name>
<keyword evidence="6" id="KW-0675">Receptor</keyword>
<keyword evidence="3 8" id="KW-0812">Transmembrane</keyword>
<organism evidence="9 10">
    <name type="scientific">Gryllus longicercus</name>
    <dbReference type="NCBI Taxonomy" id="2509291"/>
    <lineage>
        <taxon>Eukaryota</taxon>
        <taxon>Metazoa</taxon>
        <taxon>Ecdysozoa</taxon>
        <taxon>Arthropoda</taxon>
        <taxon>Hexapoda</taxon>
        <taxon>Insecta</taxon>
        <taxon>Pterygota</taxon>
        <taxon>Neoptera</taxon>
        <taxon>Polyneoptera</taxon>
        <taxon>Orthoptera</taxon>
        <taxon>Ensifera</taxon>
        <taxon>Gryllidea</taxon>
        <taxon>Grylloidea</taxon>
        <taxon>Gryllidae</taxon>
        <taxon>Gryllinae</taxon>
        <taxon>Gryllus</taxon>
    </lineage>
</organism>
<dbReference type="GO" id="GO:0005886">
    <property type="term" value="C:plasma membrane"/>
    <property type="evidence" value="ECO:0007669"/>
    <property type="project" value="UniProtKB-SubCell"/>
</dbReference>
<evidence type="ECO:0000256" key="7">
    <source>
        <dbReference type="ARBA" id="ARBA00023180"/>
    </source>
</evidence>
<evidence type="ECO:0000313" key="9">
    <source>
        <dbReference type="EMBL" id="KAK7789683.1"/>
    </source>
</evidence>
<dbReference type="PANTHER" id="PTHR42643:SF39">
    <property type="entry name" value="IONOTROPIC RECEPTOR 56A-RELATED"/>
    <property type="match status" value="1"/>
</dbReference>
<keyword evidence="7" id="KW-0325">Glycoprotein</keyword>
<keyword evidence="2" id="KW-1003">Cell membrane</keyword>
<evidence type="ECO:0000256" key="1">
    <source>
        <dbReference type="ARBA" id="ARBA00004651"/>
    </source>
</evidence>
<evidence type="ECO:0000256" key="5">
    <source>
        <dbReference type="ARBA" id="ARBA00023136"/>
    </source>
</evidence>
<dbReference type="Gene3D" id="1.10.287.70">
    <property type="match status" value="1"/>
</dbReference>
<evidence type="ECO:0008006" key="11">
    <source>
        <dbReference type="Google" id="ProtNLM"/>
    </source>
</evidence>
<dbReference type="SUPFAM" id="SSF53850">
    <property type="entry name" value="Periplasmic binding protein-like II"/>
    <property type="match status" value="1"/>
</dbReference>
<protein>
    <recommendedName>
        <fullName evidence="11">Ionotropic receptor</fullName>
    </recommendedName>
</protein>
<gene>
    <name evidence="9" type="ORF">R5R35_012238</name>
</gene>
<evidence type="ECO:0000256" key="3">
    <source>
        <dbReference type="ARBA" id="ARBA00022692"/>
    </source>
</evidence>